<comment type="catalytic activity">
    <reaction evidence="1">
        <text>ATP + protein L-histidine = ADP + protein N-phospho-L-histidine.</text>
        <dbReference type="EC" id="2.7.13.3"/>
    </reaction>
</comment>
<evidence type="ECO:0000259" key="10">
    <source>
        <dbReference type="PROSITE" id="PS50109"/>
    </source>
</evidence>
<dbReference type="Gene3D" id="3.30.565.10">
    <property type="entry name" value="Histidine kinase-like ATPase, C-terminal domain"/>
    <property type="match status" value="1"/>
</dbReference>
<dbReference type="RefSeq" id="WP_190211118.1">
    <property type="nucleotide sequence ID" value="NZ_BNBO01000012.1"/>
</dbReference>
<evidence type="ECO:0000256" key="6">
    <source>
        <dbReference type="ARBA" id="ARBA00022777"/>
    </source>
</evidence>
<dbReference type="PANTHER" id="PTHR45453:SF1">
    <property type="entry name" value="PHOSPHATE REGULON SENSOR PROTEIN PHOR"/>
    <property type="match status" value="1"/>
</dbReference>
<protein>
    <recommendedName>
        <fullName evidence="8">Sensor-like histidine kinase SenX3</fullName>
        <ecNumber evidence="3">2.7.13.3</ecNumber>
    </recommendedName>
</protein>
<evidence type="ECO:0000256" key="5">
    <source>
        <dbReference type="ARBA" id="ARBA00022679"/>
    </source>
</evidence>
<dbReference type="Gene3D" id="1.10.287.130">
    <property type="match status" value="1"/>
</dbReference>
<keyword evidence="7" id="KW-0902">Two-component regulatory system</keyword>
<dbReference type="GO" id="GO:0005886">
    <property type="term" value="C:plasma membrane"/>
    <property type="evidence" value="ECO:0007669"/>
    <property type="project" value="UniProtKB-SubCell"/>
</dbReference>
<dbReference type="PRINTS" id="PR00344">
    <property type="entry name" value="BCTRLSENSOR"/>
</dbReference>
<comment type="caution">
    <text evidence="11">The sequence shown here is derived from an EMBL/GenBank/DDBJ whole genome shotgun (WGS) entry which is preliminary data.</text>
</comment>
<evidence type="ECO:0000256" key="1">
    <source>
        <dbReference type="ARBA" id="ARBA00000085"/>
    </source>
</evidence>
<evidence type="ECO:0000256" key="7">
    <source>
        <dbReference type="ARBA" id="ARBA00023012"/>
    </source>
</evidence>
<dbReference type="InterPro" id="IPR050351">
    <property type="entry name" value="BphY/WalK/GraS-like"/>
</dbReference>
<dbReference type="CDD" id="cd00082">
    <property type="entry name" value="HisKA"/>
    <property type="match status" value="1"/>
</dbReference>
<dbReference type="SMART" id="SM00388">
    <property type="entry name" value="HisKA"/>
    <property type="match status" value="1"/>
</dbReference>
<reference evidence="11" key="2">
    <citation type="submission" date="2020-09" db="EMBL/GenBank/DDBJ databases">
        <authorList>
            <person name="Sun Q."/>
            <person name="Ohkuma M."/>
        </authorList>
    </citation>
    <scope>NUCLEOTIDE SEQUENCE</scope>
    <source>
        <strain evidence="11">JCM 4646</strain>
    </source>
</reference>
<evidence type="ECO:0000256" key="3">
    <source>
        <dbReference type="ARBA" id="ARBA00012438"/>
    </source>
</evidence>
<organism evidence="11 12">
    <name type="scientific">Kitasatospora indigofera</name>
    <dbReference type="NCBI Taxonomy" id="67307"/>
    <lineage>
        <taxon>Bacteria</taxon>
        <taxon>Bacillati</taxon>
        <taxon>Actinomycetota</taxon>
        <taxon>Actinomycetes</taxon>
        <taxon>Kitasatosporales</taxon>
        <taxon>Streptomycetaceae</taxon>
        <taxon>Kitasatospora</taxon>
    </lineage>
</organism>
<dbReference type="PROSITE" id="PS50109">
    <property type="entry name" value="HIS_KIN"/>
    <property type="match status" value="1"/>
</dbReference>
<keyword evidence="6 11" id="KW-0418">Kinase</keyword>
<proteinExistence type="predicted"/>
<evidence type="ECO:0000256" key="2">
    <source>
        <dbReference type="ARBA" id="ARBA00004236"/>
    </source>
</evidence>
<reference evidence="11" key="1">
    <citation type="journal article" date="2014" name="Int. J. Syst. Evol. Microbiol.">
        <title>Complete genome sequence of Corynebacterium casei LMG S-19264T (=DSM 44701T), isolated from a smear-ripened cheese.</title>
        <authorList>
            <consortium name="US DOE Joint Genome Institute (JGI-PGF)"/>
            <person name="Walter F."/>
            <person name="Albersmeier A."/>
            <person name="Kalinowski J."/>
            <person name="Ruckert C."/>
        </authorList>
    </citation>
    <scope>NUCLEOTIDE SEQUENCE</scope>
    <source>
        <strain evidence="11">JCM 4646</strain>
    </source>
</reference>
<keyword evidence="12" id="KW-1185">Reference proteome</keyword>
<feature type="transmembrane region" description="Helical" evidence="9">
    <location>
        <begin position="38"/>
        <end position="57"/>
    </location>
</feature>
<dbReference type="Proteomes" id="UP000617734">
    <property type="component" value="Unassembled WGS sequence"/>
</dbReference>
<evidence type="ECO:0000313" key="11">
    <source>
        <dbReference type="EMBL" id="GHH69366.1"/>
    </source>
</evidence>
<dbReference type="SUPFAM" id="SSF55874">
    <property type="entry name" value="ATPase domain of HSP90 chaperone/DNA topoisomerase II/histidine kinase"/>
    <property type="match status" value="1"/>
</dbReference>
<evidence type="ECO:0000256" key="4">
    <source>
        <dbReference type="ARBA" id="ARBA00022553"/>
    </source>
</evidence>
<gene>
    <name evidence="11" type="ORF">GCM10018781_27760</name>
</gene>
<dbReference type="InterPro" id="IPR005467">
    <property type="entry name" value="His_kinase_dom"/>
</dbReference>
<dbReference type="GO" id="GO:0000155">
    <property type="term" value="F:phosphorelay sensor kinase activity"/>
    <property type="evidence" value="ECO:0007669"/>
    <property type="project" value="InterPro"/>
</dbReference>
<sequence>MKDLLLIAAFAALGAGASGLLGWPAVRLLRRRSVALSLFGVAVVTVLAMTTGTLAVAQAMFLSHHDLGVVITVLCMAAVVSLATAALLGRQVVAGSRALALAARTVGSDAGFAAPDGPLGSELAALSAELSATSARLAESRRREQTLESSRRELIAWISHDLRTPLAGLRAMAEALEDGVAEDPRRYHAQIRTEVDRLTGMVDDLFELSRIQAGALTLSLSRVSVYDLVGDAIAGAHPLARQRGVRLLGDSVEPAPVEVDGREITRVLGNLLVNAIRSTPADGVVAVAARQERGEVVLSVTDGCGGIPEPDLPRVFETGWRGVSARTPRAPVEVGADAGHGDARHGDSGAGLGLAIVRGIVEAHAGRASVHNVTGGCCFEIALPAAAVLR</sequence>
<evidence type="ECO:0000256" key="9">
    <source>
        <dbReference type="SAM" id="Phobius"/>
    </source>
</evidence>
<evidence type="ECO:0000256" key="8">
    <source>
        <dbReference type="ARBA" id="ARBA00039401"/>
    </source>
</evidence>
<keyword evidence="9" id="KW-0472">Membrane</keyword>
<dbReference type="PANTHER" id="PTHR45453">
    <property type="entry name" value="PHOSPHATE REGULON SENSOR PROTEIN PHOR"/>
    <property type="match status" value="1"/>
</dbReference>
<evidence type="ECO:0000313" key="12">
    <source>
        <dbReference type="Proteomes" id="UP000617734"/>
    </source>
</evidence>
<dbReference type="InterPro" id="IPR036890">
    <property type="entry name" value="HATPase_C_sf"/>
</dbReference>
<dbReference type="InterPro" id="IPR003661">
    <property type="entry name" value="HisK_dim/P_dom"/>
</dbReference>
<dbReference type="GeneID" id="95353231"/>
<feature type="transmembrane region" description="Helical" evidence="9">
    <location>
        <begin position="69"/>
        <end position="89"/>
    </location>
</feature>
<dbReference type="EMBL" id="BNBO01000012">
    <property type="protein sequence ID" value="GHH69366.1"/>
    <property type="molecule type" value="Genomic_DNA"/>
</dbReference>
<dbReference type="AlphaFoldDB" id="A0A919FNB4"/>
<dbReference type="Pfam" id="PF02518">
    <property type="entry name" value="HATPase_c"/>
    <property type="match status" value="1"/>
</dbReference>
<dbReference type="Pfam" id="PF00512">
    <property type="entry name" value="HisKA"/>
    <property type="match status" value="1"/>
</dbReference>
<dbReference type="EC" id="2.7.13.3" evidence="3"/>
<keyword evidence="9" id="KW-1133">Transmembrane helix</keyword>
<dbReference type="GO" id="GO:0016036">
    <property type="term" value="P:cellular response to phosphate starvation"/>
    <property type="evidence" value="ECO:0007669"/>
    <property type="project" value="TreeGrafter"/>
</dbReference>
<dbReference type="InterPro" id="IPR004358">
    <property type="entry name" value="Sig_transdc_His_kin-like_C"/>
</dbReference>
<dbReference type="SUPFAM" id="SSF47384">
    <property type="entry name" value="Homodimeric domain of signal transducing histidine kinase"/>
    <property type="match status" value="1"/>
</dbReference>
<dbReference type="CDD" id="cd00075">
    <property type="entry name" value="HATPase"/>
    <property type="match status" value="1"/>
</dbReference>
<name>A0A919FNB4_9ACTN</name>
<comment type="subcellular location">
    <subcellularLocation>
        <location evidence="2">Cell membrane</location>
    </subcellularLocation>
</comment>
<dbReference type="GO" id="GO:0004721">
    <property type="term" value="F:phosphoprotein phosphatase activity"/>
    <property type="evidence" value="ECO:0007669"/>
    <property type="project" value="TreeGrafter"/>
</dbReference>
<keyword evidence="5" id="KW-0808">Transferase</keyword>
<keyword evidence="4" id="KW-0597">Phosphoprotein</keyword>
<feature type="domain" description="Histidine kinase" evidence="10">
    <location>
        <begin position="157"/>
        <end position="387"/>
    </location>
</feature>
<accession>A0A919FNB4</accession>
<dbReference type="InterPro" id="IPR003594">
    <property type="entry name" value="HATPase_dom"/>
</dbReference>
<dbReference type="InterPro" id="IPR036097">
    <property type="entry name" value="HisK_dim/P_sf"/>
</dbReference>
<dbReference type="SMART" id="SM00387">
    <property type="entry name" value="HATPase_c"/>
    <property type="match status" value="1"/>
</dbReference>
<keyword evidence="9" id="KW-0812">Transmembrane</keyword>